<evidence type="ECO:0000256" key="12">
    <source>
        <dbReference type="ARBA" id="ARBA00042242"/>
    </source>
</evidence>
<accession>A0A0G0FIG9</accession>
<organism evidence="17 18">
    <name type="scientific">Berkelbacteria bacterium GW2011_GWA1_36_9</name>
    <dbReference type="NCBI Taxonomy" id="1618331"/>
    <lineage>
        <taxon>Bacteria</taxon>
        <taxon>Candidatus Berkelbacteria</taxon>
    </lineage>
</organism>
<dbReference type="Gene3D" id="3.30.1490.20">
    <property type="entry name" value="ATP-grasp fold, A domain"/>
    <property type="match status" value="1"/>
</dbReference>
<dbReference type="Gene3D" id="3.40.50.20">
    <property type="match status" value="1"/>
</dbReference>
<dbReference type="SUPFAM" id="SSF56059">
    <property type="entry name" value="Glutathione synthetase ATP-binding domain-like"/>
    <property type="match status" value="1"/>
</dbReference>
<evidence type="ECO:0000256" key="8">
    <source>
        <dbReference type="ARBA" id="ARBA00022755"/>
    </source>
</evidence>
<keyword evidence="9 15" id="KW-0067">ATP-binding</keyword>
<evidence type="ECO:0000313" key="18">
    <source>
        <dbReference type="Proteomes" id="UP000034508"/>
    </source>
</evidence>
<dbReference type="InterPro" id="IPR020562">
    <property type="entry name" value="PRibGlycinamide_synth_N"/>
</dbReference>
<evidence type="ECO:0000256" key="14">
    <source>
        <dbReference type="HAMAP-Rule" id="MF_00138"/>
    </source>
</evidence>
<dbReference type="InterPro" id="IPR020559">
    <property type="entry name" value="PRibGlycinamide_synth_CS"/>
</dbReference>
<dbReference type="NCBIfam" id="TIGR00877">
    <property type="entry name" value="purD"/>
    <property type="match status" value="1"/>
</dbReference>
<evidence type="ECO:0000313" key="17">
    <source>
        <dbReference type="EMBL" id="KKQ18838.1"/>
    </source>
</evidence>
<dbReference type="SUPFAM" id="SSF52440">
    <property type="entry name" value="PreATP-grasp domain"/>
    <property type="match status" value="1"/>
</dbReference>
<keyword evidence="5 14" id="KW-0436">Ligase</keyword>
<comment type="cofactor">
    <cofactor evidence="2">
        <name>Mg(2+)</name>
        <dbReference type="ChEBI" id="CHEBI:18420"/>
    </cofactor>
</comment>
<feature type="domain" description="ATP-grasp" evidence="16">
    <location>
        <begin position="107"/>
        <end position="319"/>
    </location>
</feature>
<dbReference type="PATRIC" id="fig|1618331.3.peg.27"/>
<dbReference type="SUPFAM" id="SSF51246">
    <property type="entry name" value="Rudiment single hybrid motif"/>
    <property type="match status" value="1"/>
</dbReference>
<dbReference type="InterPro" id="IPR037123">
    <property type="entry name" value="PRibGlycinamide_synth_C_sf"/>
</dbReference>
<evidence type="ECO:0000256" key="7">
    <source>
        <dbReference type="ARBA" id="ARBA00022741"/>
    </source>
</evidence>
<comment type="caution">
    <text evidence="17">The sequence shown here is derived from an EMBL/GenBank/DDBJ whole genome shotgun (WGS) entry which is preliminary data.</text>
</comment>
<dbReference type="EC" id="6.3.4.13" evidence="4 14"/>
<dbReference type="UniPathway" id="UPA00074">
    <property type="reaction ID" value="UER00125"/>
</dbReference>
<evidence type="ECO:0000256" key="2">
    <source>
        <dbReference type="ARBA" id="ARBA00001946"/>
    </source>
</evidence>
<comment type="cofactor">
    <cofactor evidence="1">
        <name>Mn(2+)</name>
        <dbReference type="ChEBI" id="CHEBI:29035"/>
    </cofactor>
</comment>
<sequence>MRVLIVGEGGREHALAWKISQSPLVTDIFCFPGNPGMAQVAECVDIEIFNRYEVTAFAKDYNIDLAIIGPEAPLIDGLADFFRSVGIQTFGPSRKAAAIEGSKIYGRLLTRKYKIPHALFRVFDNPVEAREYAEIIYSPGPRVFNLVIKADGEAYGKGVFICKTLEEALQAIQTIMIDHAFPKAGDRIIVEEELKGPEASFIVITDSRSIVPLIPVQDYKRVWDNDLGPNTGGMGGYAPVPIITPEICGQIMDTIIEPTLRAMFIEGCPFTGVLYTGIMLTDDGPKVLEYNCRFGDPETQVALPLLETDLIDIIQASLDGSLTNMKIKWQDKSSVCVILASGGYPGKYEKEKVINGLAEAEKITGVNIFHAGTALREDGVLVTSGGRVLSITAVAEDYHTAIDNAYKAVGKIHFNGMRCRSDIGQRAITPS</sequence>
<keyword evidence="10" id="KW-0464">Manganese</keyword>
<dbReference type="Pfam" id="PF02843">
    <property type="entry name" value="GARS_C"/>
    <property type="match status" value="1"/>
</dbReference>
<dbReference type="Pfam" id="PF01071">
    <property type="entry name" value="GARS_A"/>
    <property type="match status" value="1"/>
</dbReference>
<keyword evidence="6" id="KW-0479">Metal-binding</keyword>
<dbReference type="InterPro" id="IPR000115">
    <property type="entry name" value="PRibGlycinamide_synth"/>
</dbReference>
<dbReference type="FunFam" id="3.30.470.20:FF:000018">
    <property type="entry name" value="Trifunctional purine biosynthetic protein adenosine-3"/>
    <property type="match status" value="1"/>
</dbReference>
<dbReference type="PROSITE" id="PS00184">
    <property type="entry name" value="GARS"/>
    <property type="match status" value="1"/>
</dbReference>
<dbReference type="SMART" id="SM01210">
    <property type="entry name" value="GARS_C"/>
    <property type="match status" value="1"/>
</dbReference>
<comment type="similarity">
    <text evidence="11 14">Belongs to the GARS family.</text>
</comment>
<evidence type="ECO:0000259" key="16">
    <source>
        <dbReference type="PROSITE" id="PS50975"/>
    </source>
</evidence>
<proteinExistence type="inferred from homology"/>
<keyword evidence="7 15" id="KW-0547">Nucleotide-binding</keyword>
<dbReference type="InterPro" id="IPR013815">
    <property type="entry name" value="ATP_grasp_subdomain_1"/>
</dbReference>
<reference evidence="17 18" key="1">
    <citation type="journal article" date="2015" name="Nature">
        <title>rRNA introns, odd ribosomes, and small enigmatic genomes across a large radiation of phyla.</title>
        <authorList>
            <person name="Brown C.T."/>
            <person name="Hug L.A."/>
            <person name="Thomas B.C."/>
            <person name="Sharon I."/>
            <person name="Castelle C.J."/>
            <person name="Singh A."/>
            <person name="Wilkins M.J."/>
            <person name="Williams K.H."/>
            <person name="Banfield J.F."/>
        </authorList>
    </citation>
    <scope>NUCLEOTIDE SEQUENCE [LARGE SCALE GENOMIC DNA]</scope>
</reference>
<dbReference type="InterPro" id="IPR020560">
    <property type="entry name" value="PRibGlycinamide_synth_C-dom"/>
</dbReference>
<dbReference type="InterPro" id="IPR011761">
    <property type="entry name" value="ATP-grasp"/>
</dbReference>
<protein>
    <recommendedName>
        <fullName evidence="4 14">Phosphoribosylamine--glycine ligase</fullName>
        <ecNumber evidence="4 14">6.3.4.13</ecNumber>
    </recommendedName>
    <alternativeName>
        <fullName evidence="14">GARS</fullName>
    </alternativeName>
    <alternativeName>
        <fullName evidence="12 14">Glycinamide ribonucleotide synthetase</fullName>
    </alternativeName>
    <alternativeName>
        <fullName evidence="13 14">Phosphoribosylglycinamide synthetase</fullName>
    </alternativeName>
</protein>
<comment type="pathway">
    <text evidence="3 14">Purine metabolism; IMP biosynthesis via de novo pathway; N(1)-(5-phospho-D-ribosyl)glycinamide from 5-phospho-alpha-D-ribose 1-diphosphate: step 2/2.</text>
</comment>
<dbReference type="Pfam" id="PF02844">
    <property type="entry name" value="GARS_N"/>
    <property type="match status" value="1"/>
</dbReference>
<dbReference type="PROSITE" id="PS50975">
    <property type="entry name" value="ATP_GRASP"/>
    <property type="match status" value="1"/>
</dbReference>
<evidence type="ECO:0000256" key="6">
    <source>
        <dbReference type="ARBA" id="ARBA00022723"/>
    </source>
</evidence>
<dbReference type="AlphaFoldDB" id="A0A0G0FIG9"/>
<evidence type="ECO:0000256" key="1">
    <source>
        <dbReference type="ARBA" id="ARBA00001936"/>
    </source>
</evidence>
<name>A0A0G0FIG9_9BACT</name>
<dbReference type="EMBL" id="LBSM01000001">
    <property type="protein sequence ID" value="KKQ18838.1"/>
    <property type="molecule type" value="Genomic_DNA"/>
</dbReference>
<evidence type="ECO:0000256" key="13">
    <source>
        <dbReference type="ARBA" id="ARBA00042864"/>
    </source>
</evidence>
<dbReference type="PANTHER" id="PTHR43472">
    <property type="entry name" value="PHOSPHORIBOSYLAMINE--GLYCINE LIGASE"/>
    <property type="match status" value="1"/>
</dbReference>
<dbReference type="InterPro" id="IPR016185">
    <property type="entry name" value="PreATP-grasp_dom_sf"/>
</dbReference>
<evidence type="ECO:0000256" key="3">
    <source>
        <dbReference type="ARBA" id="ARBA00005174"/>
    </source>
</evidence>
<dbReference type="GO" id="GO:0046872">
    <property type="term" value="F:metal ion binding"/>
    <property type="evidence" value="ECO:0007669"/>
    <property type="project" value="UniProtKB-KW"/>
</dbReference>
<evidence type="ECO:0000256" key="9">
    <source>
        <dbReference type="ARBA" id="ARBA00022840"/>
    </source>
</evidence>
<evidence type="ECO:0000256" key="10">
    <source>
        <dbReference type="ARBA" id="ARBA00023211"/>
    </source>
</evidence>
<evidence type="ECO:0000256" key="11">
    <source>
        <dbReference type="ARBA" id="ARBA00038345"/>
    </source>
</evidence>
<dbReference type="InterPro" id="IPR011054">
    <property type="entry name" value="Rudment_hybrid_motif"/>
</dbReference>
<dbReference type="Proteomes" id="UP000034508">
    <property type="component" value="Unassembled WGS sequence"/>
</dbReference>
<dbReference type="InterPro" id="IPR020561">
    <property type="entry name" value="PRibGlycinamid_synth_ATP-grasp"/>
</dbReference>
<dbReference type="GO" id="GO:0005524">
    <property type="term" value="F:ATP binding"/>
    <property type="evidence" value="ECO:0007669"/>
    <property type="project" value="UniProtKB-UniRule"/>
</dbReference>
<dbReference type="Gene3D" id="3.30.470.20">
    <property type="entry name" value="ATP-grasp fold, B domain"/>
    <property type="match status" value="1"/>
</dbReference>
<dbReference type="SMART" id="SM01209">
    <property type="entry name" value="GARS_A"/>
    <property type="match status" value="1"/>
</dbReference>
<gene>
    <name evidence="14" type="primary">purD</name>
    <name evidence="17" type="ORF">US31_C0001G0025</name>
</gene>
<dbReference type="HAMAP" id="MF_00138">
    <property type="entry name" value="GARS"/>
    <property type="match status" value="1"/>
</dbReference>
<evidence type="ECO:0000256" key="5">
    <source>
        <dbReference type="ARBA" id="ARBA00022598"/>
    </source>
</evidence>
<dbReference type="GO" id="GO:0006189">
    <property type="term" value="P:'de novo' IMP biosynthetic process"/>
    <property type="evidence" value="ECO:0007669"/>
    <property type="project" value="UniProtKB-UniRule"/>
</dbReference>
<comment type="catalytic activity">
    <reaction evidence="14">
        <text>5-phospho-beta-D-ribosylamine + glycine + ATP = N(1)-(5-phospho-beta-D-ribosyl)glycinamide + ADP + phosphate + H(+)</text>
        <dbReference type="Rhea" id="RHEA:17453"/>
        <dbReference type="ChEBI" id="CHEBI:15378"/>
        <dbReference type="ChEBI" id="CHEBI:30616"/>
        <dbReference type="ChEBI" id="CHEBI:43474"/>
        <dbReference type="ChEBI" id="CHEBI:57305"/>
        <dbReference type="ChEBI" id="CHEBI:58681"/>
        <dbReference type="ChEBI" id="CHEBI:143788"/>
        <dbReference type="ChEBI" id="CHEBI:456216"/>
        <dbReference type="EC" id="6.3.4.13"/>
    </reaction>
</comment>
<keyword evidence="8 14" id="KW-0658">Purine biosynthesis</keyword>
<evidence type="ECO:0000256" key="4">
    <source>
        <dbReference type="ARBA" id="ARBA00013255"/>
    </source>
</evidence>
<dbReference type="GO" id="GO:0009113">
    <property type="term" value="P:purine nucleobase biosynthetic process"/>
    <property type="evidence" value="ECO:0007669"/>
    <property type="project" value="InterPro"/>
</dbReference>
<dbReference type="GO" id="GO:0004637">
    <property type="term" value="F:phosphoribosylamine-glycine ligase activity"/>
    <property type="evidence" value="ECO:0007669"/>
    <property type="project" value="UniProtKB-UniRule"/>
</dbReference>
<dbReference type="FunFam" id="3.90.600.10:FF:000001">
    <property type="entry name" value="Trifunctional purine biosynthetic protein adenosine-3"/>
    <property type="match status" value="1"/>
</dbReference>
<dbReference type="Gene3D" id="3.90.600.10">
    <property type="entry name" value="Phosphoribosylglycinamide synthetase, C-terminal domain"/>
    <property type="match status" value="1"/>
</dbReference>
<dbReference type="PANTHER" id="PTHR43472:SF1">
    <property type="entry name" value="PHOSPHORIBOSYLAMINE--GLYCINE LIGASE, CHLOROPLASTIC"/>
    <property type="match status" value="1"/>
</dbReference>
<evidence type="ECO:0000256" key="15">
    <source>
        <dbReference type="PROSITE-ProRule" id="PRU00409"/>
    </source>
</evidence>